<sequence>MQKLTLRRDQWRVESLSRWWAPLSSLWRSSSEGTQGSPGVQQSWQDFDCLFLKTVDKHSCRRTTRMPLLLRFELYQGHLKSPKITDSVLMH</sequence>
<evidence type="ECO:0000313" key="1">
    <source>
        <dbReference type="EMBL" id="KFG27976.1"/>
    </source>
</evidence>
<protein>
    <submittedName>
        <fullName evidence="1">Uncharacterized protein</fullName>
    </submittedName>
</protein>
<name>A0A086J758_TOXGO</name>
<accession>A0A086J758</accession>
<dbReference type="VEuPathDB" id="ToxoDB:TGP89_306940"/>
<dbReference type="Proteomes" id="UP000028828">
    <property type="component" value="Unassembled WGS sequence"/>
</dbReference>
<organism evidence="1 2">
    <name type="scientific">Toxoplasma gondii p89</name>
    <dbReference type="NCBI Taxonomy" id="943119"/>
    <lineage>
        <taxon>Eukaryota</taxon>
        <taxon>Sar</taxon>
        <taxon>Alveolata</taxon>
        <taxon>Apicomplexa</taxon>
        <taxon>Conoidasida</taxon>
        <taxon>Coccidia</taxon>
        <taxon>Eucoccidiorida</taxon>
        <taxon>Eimeriorina</taxon>
        <taxon>Sarcocystidae</taxon>
        <taxon>Toxoplasma</taxon>
    </lineage>
</organism>
<gene>
    <name evidence="1" type="ORF">TGP89_306940</name>
</gene>
<comment type="caution">
    <text evidence="1">The sequence shown here is derived from an EMBL/GenBank/DDBJ whole genome shotgun (WGS) entry which is preliminary data.</text>
</comment>
<dbReference type="AlphaFoldDB" id="A0A086J758"/>
<evidence type="ECO:0000313" key="2">
    <source>
        <dbReference type="Proteomes" id="UP000028828"/>
    </source>
</evidence>
<dbReference type="EMBL" id="AEYI02002515">
    <property type="protein sequence ID" value="KFG27976.1"/>
    <property type="molecule type" value="Genomic_DNA"/>
</dbReference>
<reference evidence="1 2" key="1">
    <citation type="submission" date="2014-03" db="EMBL/GenBank/DDBJ databases">
        <authorList>
            <person name="Sibley D."/>
            <person name="Venepally P."/>
            <person name="Karamycheva S."/>
            <person name="Hadjithomas M."/>
            <person name="Khan A."/>
            <person name="Brunk B."/>
            <person name="Roos D."/>
            <person name="Caler E."/>
            <person name="Lorenzi H."/>
        </authorList>
    </citation>
    <scope>NUCLEOTIDE SEQUENCE [LARGE SCALE GENOMIC DNA]</scope>
    <source>
        <strain evidence="2">p89</strain>
    </source>
</reference>
<proteinExistence type="predicted"/>